<protein>
    <recommendedName>
        <fullName evidence="1">Nudix hydrolase domain-containing protein</fullName>
    </recommendedName>
</protein>
<dbReference type="SUPFAM" id="SSF55811">
    <property type="entry name" value="Nudix"/>
    <property type="match status" value="1"/>
</dbReference>
<evidence type="ECO:0000313" key="2">
    <source>
        <dbReference type="EMBL" id="OGG41024.1"/>
    </source>
</evidence>
<feature type="domain" description="Nudix hydrolase" evidence="1">
    <location>
        <begin position="38"/>
        <end position="145"/>
    </location>
</feature>
<dbReference type="InterPro" id="IPR000086">
    <property type="entry name" value="NUDIX_hydrolase_dom"/>
</dbReference>
<evidence type="ECO:0000259" key="1">
    <source>
        <dbReference type="Pfam" id="PF00293"/>
    </source>
</evidence>
<dbReference type="Pfam" id="PF00293">
    <property type="entry name" value="NUDIX"/>
    <property type="match status" value="1"/>
</dbReference>
<gene>
    <name evidence="2" type="ORF">A2118_02150</name>
</gene>
<dbReference type="AlphaFoldDB" id="A0A1F6BVP3"/>
<dbReference type="Proteomes" id="UP000179014">
    <property type="component" value="Unassembled WGS sequence"/>
</dbReference>
<reference evidence="2 3" key="1">
    <citation type="journal article" date="2016" name="Nat. Commun.">
        <title>Thousands of microbial genomes shed light on interconnected biogeochemical processes in an aquifer system.</title>
        <authorList>
            <person name="Anantharaman K."/>
            <person name="Brown C.T."/>
            <person name="Hug L.A."/>
            <person name="Sharon I."/>
            <person name="Castelle C.J."/>
            <person name="Probst A.J."/>
            <person name="Thomas B.C."/>
            <person name="Singh A."/>
            <person name="Wilkins M.J."/>
            <person name="Karaoz U."/>
            <person name="Brodie E.L."/>
            <person name="Williams K.H."/>
            <person name="Hubbard S.S."/>
            <person name="Banfield J.F."/>
        </authorList>
    </citation>
    <scope>NUCLEOTIDE SEQUENCE [LARGE SCALE GENOMIC DNA]</scope>
</reference>
<organism evidence="2 3">
    <name type="scientific">Candidatus Kaiserbacteria bacterium GWA2_50_9</name>
    <dbReference type="NCBI Taxonomy" id="1798474"/>
    <lineage>
        <taxon>Bacteria</taxon>
        <taxon>Candidatus Kaiseribacteriota</taxon>
    </lineage>
</organism>
<dbReference type="STRING" id="1798474.A2118_02150"/>
<evidence type="ECO:0000313" key="3">
    <source>
        <dbReference type="Proteomes" id="UP000179014"/>
    </source>
</evidence>
<proteinExistence type="predicted"/>
<name>A0A1F6BVP3_9BACT</name>
<accession>A0A1F6BVP3</accession>
<sequence length="183" mass="21210">MSAEPRTYFEDPHFKMGRKFLSDETYAEAIESFVIVDADVLFINRTNKSVFLLARRKVKPMQGLWLIGGRIFAGEPERAAIARLVKRETSLSIAPDRFEYLCINRYLWTDREQEPQNKGSDNLCYTFALEVSDEEKQIASEHLDPDEYDTTTGLQEFDKKMLEAGSVHQAIRDLYDIVFDEKP</sequence>
<dbReference type="Gene3D" id="3.90.79.10">
    <property type="entry name" value="Nucleoside Triphosphate Pyrophosphohydrolase"/>
    <property type="match status" value="1"/>
</dbReference>
<comment type="caution">
    <text evidence="2">The sequence shown here is derived from an EMBL/GenBank/DDBJ whole genome shotgun (WGS) entry which is preliminary data.</text>
</comment>
<dbReference type="InterPro" id="IPR015797">
    <property type="entry name" value="NUDIX_hydrolase-like_dom_sf"/>
</dbReference>
<dbReference type="EMBL" id="MFKN01000018">
    <property type="protein sequence ID" value="OGG41024.1"/>
    <property type="molecule type" value="Genomic_DNA"/>
</dbReference>